<dbReference type="RefSeq" id="WP_093228265.1">
    <property type="nucleotide sequence ID" value="NZ_FORR01000002.1"/>
</dbReference>
<dbReference type="OrthoDB" id="2990117at2"/>
<gene>
    <name evidence="1" type="ORF">SAMN05421852_102391</name>
</gene>
<dbReference type="Proteomes" id="UP000199545">
    <property type="component" value="Unassembled WGS sequence"/>
</dbReference>
<dbReference type="EMBL" id="FORR01000002">
    <property type="protein sequence ID" value="SFI90307.1"/>
    <property type="molecule type" value="Genomic_DNA"/>
</dbReference>
<proteinExistence type="predicted"/>
<evidence type="ECO:0000313" key="1">
    <source>
        <dbReference type="EMBL" id="SFI90307.1"/>
    </source>
</evidence>
<protein>
    <submittedName>
        <fullName evidence="1">Uncharacterized protein</fullName>
    </submittedName>
</protein>
<organism evidence="1 2">
    <name type="scientific">Thermoflavimicrobium dichotomicum</name>
    <dbReference type="NCBI Taxonomy" id="46223"/>
    <lineage>
        <taxon>Bacteria</taxon>
        <taxon>Bacillati</taxon>
        <taxon>Bacillota</taxon>
        <taxon>Bacilli</taxon>
        <taxon>Bacillales</taxon>
        <taxon>Thermoactinomycetaceae</taxon>
        <taxon>Thermoflavimicrobium</taxon>
    </lineage>
</organism>
<dbReference type="AlphaFoldDB" id="A0A1I3M052"/>
<evidence type="ECO:0000313" key="2">
    <source>
        <dbReference type="Proteomes" id="UP000199545"/>
    </source>
</evidence>
<sequence length="173" mass="20873">MKKYHYSSYGNNVIPFDSHHSSTPISNIYQSNEATKWGYILEEQANEYHKVESLLLDKYKNSFNKKRLIKIWEKNRTQVSIAPLLPSIIEKVIYQNVYEDIKGLIFTCYHEDFDLPYVEITLHNWLQQLNSVAKELDREWDAIYWQEMIDFFKQCKKFDLLDFEQTIHTTKNY</sequence>
<accession>A0A1I3M052</accession>
<keyword evidence="2" id="KW-1185">Reference proteome</keyword>
<reference evidence="1 2" key="1">
    <citation type="submission" date="2016-10" db="EMBL/GenBank/DDBJ databases">
        <authorList>
            <person name="de Groot N.N."/>
        </authorList>
    </citation>
    <scope>NUCLEOTIDE SEQUENCE [LARGE SCALE GENOMIC DNA]</scope>
    <source>
        <strain evidence="1 2">DSM 44778</strain>
    </source>
</reference>
<name>A0A1I3M052_9BACL</name>